<proteinExistence type="predicted"/>
<organism evidence="1 2">
    <name type="scientific">Paraburkholderia monticola</name>
    <dbReference type="NCBI Taxonomy" id="1399968"/>
    <lineage>
        <taxon>Bacteria</taxon>
        <taxon>Pseudomonadati</taxon>
        <taxon>Pseudomonadota</taxon>
        <taxon>Betaproteobacteria</taxon>
        <taxon>Burkholderiales</taxon>
        <taxon>Burkholderiaceae</taxon>
        <taxon>Paraburkholderia</taxon>
    </lineage>
</organism>
<comment type="caution">
    <text evidence="1">The sequence shown here is derived from an EMBL/GenBank/DDBJ whole genome shotgun (WGS) entry which is preliminary data.</text>
</comment>
<name>A0A149PNA7_9BURK</name>
<dbReference type="AlphaFoldDB" id="A0A149PNA7"/>
<protein>
    <submittedName>
        <fullName evidence="1">Uncharacterized protein</fullName>
    </submittedName>
</protein>
<evidence type="ECO:0000313" key="1">
    <source>
        <dbReference type="EMBL" id="KXU86469.1"/>
    </source>
</evidence>
<gene>
    <name evidence="1" type="ORF">CI15_18695</name>
</gene>
<reference evidence="1 2" key="1">
    <citation type="journal article" date="2015" name="Int. J. Syst. Evol. Microbiol.">
        <title>Burkholderia monticola sp. nov., isolated from mountain soil.</title>
        <authorList>
            <person name="Baek I."/>
            <person name="Seo B."/>
            <person name="Lee I."/>
            <person name="Yi H."/>
            <person name="Chun J."/>
        </authorList>
    </citation>
    <scope>NUCLEOTIDE SEQUENCE [LARGE SCALE GENOMIC DNA]</scope>
    <source>
        <strain evidence="1 2">JC2948</strain>
    </source>
</reference>
<dbReference type="Proteomes" id="UP000075613">
    <property type="component" value="Unassembled WGS sequence"/>
</dbReference>
<dbReference type="EMBL" id="LRBG01000022">
    <property type="protein sequence ID" value="KXU86469.1"/>
    <property type="molecule type" value="Genomic_DNA"/>
</dbReference>
<keyword evidence="2" id="KW-1185">Reference proteome</keyword>
<dbReference type="RefSeq" id="WP_062129758.1">
    <property type="nucleotide sequence ID" value="NZ_LRBG01000022.1"/>
</dbReference>
<sequence>MANGFNDVGFLGDDLDGWRETVRAEFPESFAIADRMNRMGMRMIHEFPDGELPEARVLAIAAFYRALQSFQSVILLAERGALAEARALARLCCEAVIVTGGLLKVEGTLEKLYEDHAKHCLSLANSIIEMNRAAQTGRDLTQFEQEVARVKTEYPQERGPQSIKWAPLAVQSGLNNLYELSYRFPSGDGAHVTLGALHRHFDKDEQEDFVGIIFHPDKSDLRDTLLAANAALIHLLGLAQEFMGLNHYEAEMHDLLLQWAVSREELGLQ</sequence>
<dbReference type="Pfam" id="PF18928">
    <property type="entry name" value="DUF5677"/>
    <property type="match status" value="1"/>
</dbReference>
<evidence type="ECO:0000313" key="2">
    <source>
        <dbReference type="Proteomes" id="UP000075613"/>
    </source>
</evidence>
<dbReference type="InterPro" id="IPR043733">
    <property type="entry name" value="DUF5677"/>
</dbReference>
<accession>A0A149PNA7</accession>
<dbReference type="OrthoDB" id="9076683at2"/>